<dbReference type="EMBL" id="CAJFCW020000006">
    <property type="protein sequence ID" value="CAG9128284.1"/>
    <property type="molecule type" value="Genomic_DNA"/>
</dbReference>
<comment type="caution">
    <text evidence="1">The sequence shown here is derived from an EMBL/GenBank/DDBJ whole genome shotgun (WGS) entry which is preliminary data.</text>
</comment>
<proteinExistence type="predicted"/>
<dbReference type="Proteomes" id="UP000614601">
    <property type="component" value="Unassembled WGS sequence"/>
</dbReference>
<dbReference type="Proteomes" id="UP000783686">
    <property type="component" value="Unassembled WGS sequence"/>
</dbReference>
<protein>
    <submittedName>
        <fullName evidence="1">Uncharacterized protein</fullName>
    </submittedName>
</protein>
<reference evidence="1" key="1">
    <citation type="submission" date="2020-09" db="EMBL/GenBank/DDBJ databases">
        <authorList>
            <person name="Kikuchi T."/>
        </authorList>
    </citation>
    <scope>NUCLEOTIDE SEQUENCE</scope>
    <source>
        <strain evidence="1">SH1</strain>
    </source>
</reference>
<dbReference type="EMBL" id="CAJFDH010000006">
    <property type="protein sequence ID" value="CAD5231003.1"/>
    <property type="molecule type" value="Genomic_DNA"/>
</dbReference>
<evidence type="ECO:0000313" key="1">
    <source>
        <dbReference type="EMBL" id="CAD5231003.1"/>
    </source>
</evidence>
<gene>
    <name evidence="1" type="ORF">BOKJ2_LOCUS14424</name>
</gene>
<sequence>MSSRLSLPIRRYLTYLLIVSNLTSAWLNGYNQFNNLPRYRSGGYGGGYGSGYSSQPYGNQGGEDEREAVDDRYGAPCNPNAFTVPSNCLGNNMVKALKNLAHVPPGSNTTFIPLGQVLIPTGKELTFCRNQNNNCGSYQGQGMQPDCYPDGCPCDDNDYNNQGCCGPCNYCRRYFAVHRRRRSIQMQRRFVNLKFNKNSKSRAKKRLL</sequence>
<accession>A0A811LTH0</accession>
<evidence type="ECO:0000313" key="2">
    <source>
        <dbReference type="Proteomes" id="UP000614601"/>
    </source>
</evidence>
<keyword evidence="2" id="KW-1185">Reference proteome</keyword>
<organism evidence="1 2">
    <name type="scientific">Bursaphelenchus okinawaensis</name>
    <dbReference type="NCBI Taxonomy" id="465554"/>
    <lineage>
        <taxon>Eukaryota</taxon>
        <taxon>Metazoa</taxon>
        <taxon>Ecdysozoa</taxon>
        <taxon>Nematoda</taxon>
        <taxon>Chromadorea</taxon>
        <taxon>Rhabditida</taxon>
        <taxon>Tylenchina</taxon>
        <taxon>Tylenchomorpha</taxon>
        <taxon>Aphelenchoidea</taxon>
        <taxon>Aphelenchoididae</taxon>
        <taxon>Bursaphelenchus</taxon>
    </lineage>
</organism>
<name>A0A811LTH0_9BILA</name>
<dbReference type="AlphaFoldDB" id="A0A811LTH0"/>
<dbReference type="OrthoDB" id="10455531at2759"/>